<evidence type="ECO:0000259" key="7">
    <source>
        <dbReference type="Pfam" id="PF02608"/>
    </source>
</evidence>
<evidence type="ECO:0000256" key="6">
    <source>
        <dbReference type="ARBA" id="ARBA00023288"/>
    </source>
</evidence>
<dbReference type="PANTHER" id="PTHR34296:SF2">
    <property type="entry name" value="ABC TRANSPORTER GUANOSINE-BINDING PROTEIN NUPN"/>
    <property type="match status" value="1"/>
</dbReference>
<keyword evidence="3" id="KW-1003">Cell membrane</keyword>
<keyword evidence="9" id="KW-1185">Reference proteome</keyword>
<evidence type="ECO:0000256" key="3">
    <source>
        <dbReference type="ARBA" id="ARBA00022475"/>
    </source>
</evidence>
<dbReference type="CDD" id="cd06304">
    <property type="entry name" value="PBP1_BmpA_Med_PnrA-like"/>
    <property type="match status" value="1"/>
</dbReference>
<gene>
    <name evidence="8" type="ORF">FHS81_001088</name>
</gene>
<comment type="subcellular location">
    <subcellularLocation>
        <location evidence="1">Cell membrane</location>
        <topology evidence="1">Lipid-anchor</topology>
    </subcellularLocation>
</comment>
<dbReference type="Gene3D" id="3.40.50.2300">
    <property type="match status" value="2"/>
</dbReference>
<protein>
    <submittedName>
        <fullName evidence="8">Simple sugar transport system substrate-binding protein</fullName>
    </submittedName>
</protein>
<dbReference type="RefSeq" id="WP_246374751.1">
    <property type="nucleotide sequence ID" value="NZ_JACICC010000002.1"/>
</dbReference>
<evidence type="ECO:0000256" key="2">
    <source>
        <dbReference type="ARBA" id="ARBA00008610"/>
    </source>
</evidence>
<dbReference type="EMBL" id="JACICC010000002">
    <property type="protein sequence ID" value="MBB3809018.1"/>
    <property type="molecule type" value="Genomic_DNA"/>
</dbReference>
<evidence type="ECO:0000256" key="1">
    <source>
        <dbReference type="ARBA" id="ARBA00004193"/>
    </source>
</evidence>
<dbReference type="PANTHER" id="PTHR34296">
    <property type="entry name" value="TRANSCRIPTIONAL ACTIVATOR PROTEIN MED"/>
    <property type="match status" value="1"/>
</dbReference>
<dbReference type="SUPFAM" id="SSF53822">
    <property type="entry name" value="Periplasmic binding protein-like I"/>
    <property type="match status" value="1"/>
</dbReference>
<evidence type="ECO:0000313" key="9">
    <source>
        <dbReference type="Proteomes" id="UP000537592"/>
    </source>
</evidence>
<keyword evidence="8" id="KW-0813">Transport</keyword>
<name>A0A7W5Z2N2_9HYPH</name>
<accession>A0A7W5Z2N2</accession>
<organism evidence="8 9">
    <name type="scientific">Pseudochelatococcus contaminans</name>
    <dbReference type="NCBI Taxonomy" id="1538103"/>
    <lineage>
        <taxon>Bacteria</taxon>
        <taxon>Pseudomonadati</taxon>
        <taxon>Pseudomonadota</taxon>
        <taxon>Alphaproteobacteria</taxon>
        <taxon>Hyphomicrobiales</taxon>
        <taxon>Chelatococcaceae</taxon>
        <taxon>Pseudochelatococcus</taxon>
    </lineage>
</organism>
<reference evidence="8 9" key="1">
    <citation type="submission" date="2020-08" db="EMBL/GenBank/DDBJ databases">
        <title>Genomic Encyclopedia of Type Strains, Phase IV (KMG-IV): sequencing the most valuable type-strain genomes for metagenomic binning, comparative biology and taxonomic classification.</title>
        <authorList>
            <person name="Goeker M."/>
        </authorList>
    </citation>
    <scope>NUCLEOTIDE SEQUENCE [LARGE SCALE GENOMIC DNA]</scope>
    <source>
        <strain evidence="8 9">DSM 28760</strain>
    </source>
</reference>
<evidence type="ECO:0000256" key="4">
    <source>
        <dbReference type="ARBA" id="ARBA00022729"/>
    </source>
</evidence>
<evidence type="ECO:0000313" key="8">
    <source>
        <dbReference type="EMBL" id="MBB3809018.1"/>
    </source>
</evidence>
<dbReference type="InterPro" id="IPR003760">
    <property type="entry name" value="PnrA-like"/>
</dbReference>
<dbReference type="InterPro" id="IPR028082">
    <property type="entry name" value="Peripla_BP_I"/>
</dbReference>
<sequence length="385" mass="40006">MRNGFTIDASSRRRAPRAFRRLASANFGWANLGSEFLGSAMPWAGAKLAMLVVAACLVHAAPAKADELSTIAILAPEAATDFGWNQQGVAAARAAADKAGVKVLVAENLGYDDVRPVLRELAEDGAGLLIAHASGYNTAAPEIGAELGVPVAITDRPQAREPGKVADYTASGHEGAYLAGRLAGRLSRTGTLGIVTSGEPPGWNSQSAAFAQGARAEKPDIVIRYAVIGPAAYSDAAGARRVTETVIAAGADIIFGQGNGSSFGMLAAVEATPAVDGGKVWFIDVIGDKTPIDKGHLLSSVIWNLEPVFSAIIADVKAGTFGERNYGIALRDDSVSLLKTPHIPEDAWRHIEGIRQDIIDGKITLTPVFDAAGVHALVTSATRAP</sequence>
<comment type="caution">
    <text evidence="8">The sequence shown here is derived from an EMBL/GenBank/DDBJ whole genome shotgun (WGS) entry which is preliminary data.</text>
</comment>
<dbReference type="GO" id="GO:0005886">
    <property type="term" value="C:plasma membrane"/>
    <property type="evidence" value="ECO:0007669"/>
    <property type="project" value="UniProtKB-SubCell"/>
</dbReference>
<feature type="domain" description="ABC transporter substrate-binding protein PnrA-like" evidence="7">
    <location>
        <begin position="70"/>
        <end position="338"/>
    </location>
</feature>
<comment type="similarity">
    <text evidence="2">Belongs to the BMP lipoprotein family.</text>
</comment>
<dbReference type="Proteomes" id="UP000537592">
    <property type="component" value="Unassembled WGS sequence"/>
</dbReference>
<dbReference type="Pfam" id="PF02608">
    <property type="entry name" value="Bmp"/>
    <property type="match status" value="1"/>
</dbReference>
<evidence type="ECO:0000256" key="5">
    <source>
        <dbReference type="ARBA" id="ARBA00023136"/>
    </source>
</evidence>
<proteinExistence type="inferred from homology"/>
<keyword evidence="8" id="KW-0762">Sugar transport</keyword>
<keyword evidence="4" id="KW-0732">Signal</keyword>
<dbReference type="InterPro" id="IPR050957">
    <property type="entry name" value="BMP_lipoprotein"/>
</dbReference>
<dbReference type="AlphaFoldDB" id="A0A7W5Z2N2"/>
<keyword evidence="5" id="KW-0472">Membrane</keyword>
<keyword evidence="6" id="KW-0449">Lipoprotein</keyword>